<name>A0A508AVL4_9GAMM</name>
<organism evidence="1 2">
    <name type="scientific">Marilutibacter maris</name>
    <dbReference type="NCBI Taxonomy" id="1605891"/>
    <lineage>
        <taxon>Bacteria</taxon>
        <taxon>Pseudomonadati</taxon>
        <taxon>Pseudomonadota</taxon>
        <taxon>Gammaproteobacteria</taxon>
        <taxon>Lysobacterales</taxon>
        <taxon>Lysobacteraceae</taxon>
        <taxon>Marilutibacter</taxon>
    </lineage>
</organism>
<gene>
    <name evidence="1" type="ORF">FKV24_008085</name>
</gene>
<dbReference type="Proteomes" id="UP000320431">
    <property type="component" value="Unassembled WGS sequence"/>
</dbReference>
<reference evidence="1 2" key="1">
    <citation type="submission" date="2019-10" db="EMBL/GenBank/DDBJ databases">
        <title>Lysobacter alkalisoli sp. nov., isolated from saline-alkaline soil.</title>
        <authorList>
            <person name="Sun J.-Q."/>
        </authorList>
    </citation>
    <scope>NUCLEOTIDE SEQUENCE [LARGE SCALE GENOMIC DNA]</scope>
    <source>
        <strain evidence="1 2">KCTC 42381</strain>
    </source>
</reference>
<proteinExistence type="predicted"/>
<sequence length="89" mass="10192">MNLIYSHDYATARAFAQHEELMPGDWQWIQDADVVRQYPRAVIYKVPHWQDNPRRARIDLALQRAAETHRLGTLIDLVEGHGTLGISGA</sequence>
<dbReference type="EMBL" id="VICD02000128">
    <property type="protein sequence ID" value="KAB8191050.1"/>
    <property type="molecule type" value="Genomic_DNA"/>
</dbReference>
<evidence type="ECO:0000313" key="2">
    <source>
        <dbReference type="Proteomes" id="UP000320431"/>
    </source>
</evidence>
<protein>
    <submittedName>
        <fullName evidence="1">Uncharacterized protein</fullName>
    </submittedName>
</protein>
<dbReference type="OrthoDB" id="6025084at2"/>
<dbReference type="AlphaFoldDB" id="A0A508AVL4"/>
<dbReference type="RefSeq" id="WP_111267642.1">
    <property type="nucleotide sequence ID" value="NZ_CP029843.1"/>
</dbReference>
<evidence type="ECO:0000313" key="1">
    <source>
        <dbReference type="EMBL" id="KAB8191050.1"/>
    </source>
</evidence>
<comment type="caution">
    <text evidence="1">The sequence shown here is derived from an EMBL/GenBank/DDBJ whole genome shotgun (WGS) entry which is preliminary data.</text>
</comment>
<accession>A0A508AVL4</accession>